<dbReference type="EMBL" id="NHOQ01000541">
    <property type="protein sequence ID" value="PWA29584.1"/>
    <property type="molecule type" value="Genomic_DNA"/>
</dbReference>
<evidence type="ECO:0000313" key="5">
    <source>
        <dbReference type="EMBL" id="PWA29584.1"/>
    </source>
</evidence>
<evidence type="ECO:0000259" key="4">
    <source>
        <dbReference type="PROSITE" id="PS50835"/>
    </source>
</evidence>
<feature type="domain" description="Ig-like" evidence="4">
    <location>
        <begin position="193"/>
        <end position="295"/>
    </location>
</feature>
<feature type="region of interest" description="Disordered" evidence="3">
    <location>
        <begin position="319"/>
        <end position="354"/>
    </location>
</feature>
<dbReference type="InterPro" id="IPR003599">
    <property type="entry name" value="Ig_sub"/>
</dbReference>
<evidence type="ECO:0000313" key="6">
    <source>
        <dbReference type="Proteomes" id="UP000250572"/>
    </source>
</evidence>
<dbReference type="InterPro" id="IPR050413">
    <property type="entry name" value="TCR_beta_variable"/>
</dbReference>
<dbReference type="SMART" id="SM00406">
    <property type="entry name" value="IGv"/>
    <property type="match status" value="2"/>
</dbReference>
<reference evidence="5 6" key="1">
    <citation type="journal article" date="2018" name="G3 (Bethesda)">
        <title>A High-Quality Reference Genome for the Invasive Mosquitofish Gambusia affinis Using a Chicago Library.</title>
        <authorList>
            <person name="Hoffberg S.L."/>
            <person name="Troendle N.J."/>
            <person name="Glenn T.C."/>
            <person name="Mahmud O."/>
            <person name="Louha S."/>
            <person name="Chalopin D."/>
            <person name="Bennetzen J.L."/>
            <person name="Mauricio R."/>
        </authorList>
    </citation>
    <scope>NUCLEOTIDE SEQUENCE [LARGE SCALE GENOMIC DNA]</scope>
    <source>
        <strain evidence="5">NE01/NJP1002.9</strain>
        <tissue evidence="5">Muscle</tissue>
    </source>
</reference>
<dbReference type="GO" id="GO:0005886">
    <property type="term" value="C:plasma membrane"/>
    <property type="evidence" value="ECO:0007669"/>
    <property type="project" value="TreeGrafter"/>
</dbReference>
<dbReference type="PANTHER" id="PTHR23268:SF102">
    <property type="entry name" value="IMMUNOGLOBULIN V-SET DOMAIN-CONTAINING PROTEIN"/>
    <property type="match status" value="1"/>
</dbReference>
<dbReference type="Pfam" id="PF07686">
    <property type="entry name" value="V-set"/>
    <property type="match status" value="2"/>
</dbReference>
<dbReference type="PANTHER" id="PTHR23268">
    <property type="entry name" value="T-CELL RECEPTOR BETA CHAIN"/>
    <property type="match status" value="1"/>
</dbReference>
<evidence type="ECO:0000256" key="3">
    <source>
        <dbReference type="SAM" id="MobiDB-lite"/>
    </source>
</evidence>
<keyword evidence="6" id="KW-1185">Reference proteome</keyword>
<gene>
    <name evidence="5" type="ORF">CCH79_00007868</name>
</gene>
<keyword evidence="1" id="KW-0732">Signal</keyword>
<organism evidence="5 6">
    <name type="scientific">Gambusia affinis</name>
    <name type="common">Western mosquitofish</name>
    <name type="synonym">Heterandria affinis</name>
    <dbReference type="NCBI Taxonomy" id="33528"/>
    <lineage>
        <taxon>Eukaryota</taxon>
        <taxon>Metazoa</taxon>
        <taxon>Chordata</taxon>
        <taxon>Craniata</taxon>
        <taxon>Vertebrata</taxon>
        <taxon>Euteleostomi</taxon>
        <taxon>Actinopterygii</taxon>
        <taxon>Neopterygii</taxon>
        <taxon>Teleostei</taxon>
        <taxon>Neoteleostei</taxon>
        <taxon>Acanthomorphata</taxon>
        <taxon>Ovalentaria</taxon>
        <taxon>Atherinomorphae</taxon>
        <taxon>Cyprinodontiformes</taxon>
        <taxon>Poeciliidae</taxon>
        <taxon>Poeciliinae</taxon>
        <taxon>Gambusia</taxon>
    </lineage>
</organism>
<evidence type="ECO:0000256" key="1">
    <source>
        <dbReference type="ARBA" id="ARBA00022729"/>
    </source>
</evidence>
<sequence>MRQMSPGPGIEPTTATSRTQGLQMWAALSTTPPQHALKNNFSCHSWRLSCGLQVTFNLKGFTSVIYLFTCSTALIIRTGFAGGSDVTQPAVLWQNKSGDATIDCSHKKGPSYFQMYWFRQLPGKAMELVVFTTTGSSKHDFGSFSQEKFSATKAEAESGALTVRSLEPADEGLYFCAVSSAQRFICFPTGSSPNDKVRQHPADVLKSPDSEVEIQCSHSDDNFNQILWYKQSDGDLQLLGWMYAGTETLEKEVKVKIDGGANRGEMCTLKIKDLNQNSSAVYFCAARYHSAAQLCSLIQKPHQFSSVLLGVLRSVSPTPTSSEIPARTSRFSAATTKPTSKRCCGIKGNLEKPP</sequence>
<dbReference type="Proteomes" id="UP000250572">
    <property type="component" value="Unassembled WGS sequence"/>
</dbReference>
<dbReference type="InterPro" id="IPR036179">
    <property type="entry name" value="Ig-like_dom_sf"/>
</dbReference>
<dbReference type="SUPFAM" id="SSF48726">
    <property type="entry name" value="Immunoglobulin"/>
    <property type="match status" value="2"/>
</dbReference>
<dbReference type="InterPro" id="IPR013106">
    <property type="entry name" value="Ig_V-set"/>
</dbReference>
<dbReference type="PROSITE" id="PS50835">
    <property type="entry name" value="IG_LIKE"/>
    <property type="match status" value="2"/>
</dbReference>
<dbReference type="SMART" id="SM00409">
    <property type="entry name" value="IG"/>
    <property type="match status" value="2"/>
</dbReference>
<protein>
    <recommendedName>
        <fullName evidence="4">Ig-like domain-containing protein</fullName>
    </recommendedName>
</protein>
<dbReference type="GO" id="GO:0007166">
    <property type="term" value="P:cell surface receptor signaling pathway"/>
    <property type="evidence" value="ECO:0007669"/>
    <property type="project" value="TreeGrafter"/>
</dbReference>
<dbReference type="AlphaFoldDB" id="A0A315W204"/>
<dbReference type="InterPro" id="IPR007110">
    <property type="entry name" value="Ig-like_dom"/>
</dbReference>
<evidence type="ECO:0000256" key="2">
    <source>
        <dbReference type="ARBA" id="ARBA00022859"/>
    </source>
</evidence>
<dbReference type="Gene3D" id="2.60.40.10">
    <property type="entry name" value="Immunoglobulins"/>
    <property type="match status" value="2"/>
</dbReference>
<accession>A0A315W204</accession>
<comment type="caution">
    <text evidence="5">The sequence shown here is derived from an EMBL/GenBank/DDBJ whole genome shotgun (WGS) entry which is preliminary data.</text>
</comment>
<name>A0A315W204_GAMAF</name>
<feature type="compositionally biased region" description="Polar residues" evidence="3">
    <location>
        <begin position="319"/>
        <end position="338"/>
    </location>
</feature>
<feature type="domain" description="Ig-like" evidence="4">
    <location>
        <begin position="98"/>
        <end position="186"/>
    </location>
</feature>
<dbReference type="GO" id="GO:0002376">
    <property type="term" value="P:immune system process"/>
    <property type="evidence" value="ECO:0007669"/>
    <property type="project" value="UniProtKB-KW"/>
</dbReference>
<dbReference type="STRING" id="33528.ENSGAFP00000026664"/>
<keyword evidence="2" id="KW-0391">Immunity</keyword>
<proteinExistence type="predicted"/>
<dbReference type="InterPro" id="IPR013783">
    <property type="entry name" value="Ig-like_fold"/>
</dbReference>